<organism evidence="1 2">
    <name type="scientific">Pararhizobium mangrovi</name>
    <dbReference type="NCBI Taxonomy" id="2590452"/>
    <lineage>
        <taxon>Bacteria</taxon>
        <taxon>Pseudomonadati</taxon>
        <taxon>Pseudomonadota</taxon>
        <taxon>Alphaproteobacteria</taxon>
        <taxon>Hyphomicrobiales</taxon>
        <taxon>Rhizobiaceae</taxon>
        <taxon>Rhizobium/Agrobacterium group</taxon>
        <taxon>Pararhizobium</taxon>
    </lineage>
</organism>
<evidence type="ECO:0000313" key="1">
    <source>
        <dbReference type="EMBL" id="TPW26021.1"/>
    </source>
</evidence>
<accession>A0A506TYG6</accession>
<protein>
    <submittedName>
        <fullName evidence="1">DUF2280 domain-containing protein</fullName>
    </submittedName>
</protein>
<reference evidence="1 2" key="1">
    <citation type="submission" date="2019-06" db="EMBL/GenBank/DDBJ databases">
        <authorList>
            <person name="Li M."/>
        </authorList>
    </citation>
    <scope>NUCLEOTIDE SEQUENCE [LARGE SCALE GENOMIC DNA]</scope>
    <source>
        <strain evidence="1 2">BGMRC6574</strain>
    </source>
</reference>
<sequence>MAKGKLPDAVRTFIVQSLACFDTPSTVVAAVRSEFDHEVTRQTVEGYDPTKRAGQGVSEKWRTLFEETRKAFIENTAQIGISHKAVRLRALQRMAEKAEQRGNMPLAASLLEQAAKEVGEAYTNRHKLEHSGPNGGPIQTEETRARDIIAGKLARLTAGSGTPGGSGEPE</sequence>
<name>A0A506TYG6_9HYPH</name>
<dbReference type="Pfam" id="PF10045">
    <property type="entry name" value="DUF2280"/>
    <property type="match status" value="1"/>
</dbReference>
<dbReference type="OrthoDB" id="9813753at2"/>
<gene>
    <name evidence="1" type="ORF">FJU11_16535</name>
</gene>
<evidence type="ECO:0000313" key="2">
    <source>
        <dbReference type="Proteomes" id="UP000320314"/>
    </source>
</evidence>
<dbReference type="AlphaFoldDB" id="A0A506TYG6"/>
<proteinExistence type="predicted"/>
<dbReference type="Proteomes" id="UP000320314">
    <property type="component" value="Unassembled WGS sequence"/>
</dbReference>
<keyword evidence="2" id="KW-1185">Reference proteome</keyword>
<dbReference type="InterPro" id="IPR018738">
    <property type="entry name" value="DUF2280"/>
</dbReference>
<dbReference type="EMBL" id="VHLH01000039">
    <property type="protein sequence ID" value="TPW26021.1"/>
    <property type="molecule type" value="Genomic_DNA"/>
</dbReference>
<comment type="caution">
    <text evidence="1">The sequence shown here is derived from an EMBL/GenBank/DDBJ whole genome shotgun (WGS) entry which is preliminary data.</text>
</comment>
<dbReference type="RefSeq" id="WP_141168189.1">
    <property type="nucleotide sequence ID" value="NZ_VHLH01000039.1"/>
</dbReference>